<dbReference type="VEuPathDB" id="AmoebaDB:ACA1_217480"/>
<dbReference type="SUPFAM" id="SSF48403">
    <property type="entry name" value="Ankyrin repeat"/>
    <property type="match status" value="1"/>
</dbReference>
<dbReference type="KEGG" id="acan:ACA1_217480"/>
<dbReference type="InterPro" id="IPR002110">
    <property type="entry name" value="Ankyrin_rpt"/>
</dbReference>
<dbReference type="RefSeq" id="XP_004337188.1">
    <property type="nucleotide sequence ID" value="XM_004337140.1"/>
</dbReference>
<dbReference type="InterPro" id="IPR036770">
    <property type="entry name" value="Ankyrin_rpt-contain_sf"/>
</dbReference>
<dbReference type="OrthoDB" id="15385at2759"/>
<proteinExistence type="predicted"/>
<protein>
    <submittedName>
        <fullName evidence="2">Notch, putative</fullName>
    </submittedName>
</protein>
<dbReference type="PROSITE" id="PS50088">
    <property type="entry name" value="ANK_REPEAT"/>
    <property type="match status" value="1"/>
</dbReference>
<gene>
    <name evidence="2" type="ORF">ACA1_217480</name>
</gene>
<keyword evidence="3" id="KW-1185">Reference proteome</keyword>
<sequence length="60" mass="6651">MLSCRVLDARANLGLTALHYAAGNGAAEALQLLLNHGARYQMKDLRQRTPHYLAQHNNHA</sequence>
<evidence type="ECO:0000313" key="3">
    <source>
        <dbReference type="Proteomes" id="UP000011083"/>
    </source>
</evidence>
<dbReference type="Gene3D" id="1.25.40.20">
    <property type="entry name" value="Ankyrin repeat-containing domain"/>
    <property type="match status" value="1"/>
</dbReference>
<reference evidence="2 3" key="1">
    <citation type="journal article" date="2013" name="Genome Biol.">
        <title>Genome of Acanthamoeba castellanii highlights extensive lateral gene transfer and early evolution of tyrosine kinase signaling.</title>
        <authorList>
            <person name="Clarke M."/>
            <person name="Lohan A.J."/>
            <person name="Liu B."/>
            <person name="Lagkouvardos I."/>
            <person name="Roy S."/>
            <person name="Zafar N."/>
            <person name="Bertelli C."/>
            <person name="Schilde C."/>
            <person name="Kianianmomeni A."/>
            <person name="Burglin T.R."/>
            <person name="Frech C."/>
            <person name="Turcotte B."/>
            <person name="Kopec K.O."/>
            <person name="Synnott J.M."/>
            <person name="Choo C."/>
            <person name="Paponov I."/>
            <person name="Finkler A."/>
            <person name="Soon Heng Tan C."/>
            <person name="Hutchins A.P."/>
            <person name="Weinmeier T."/>
            <person name="Rattei T."/>
            <person name="Chu J.S."/>
            <person name="Gimenez G."/>
            <person name="Irimia M."/>
            <person name="Rigden D.J."/>
            <person name="Fitzpatrick D.A."/>
            <person name="Lorenzo-Morales J."/>
            <person name="Bateman A."/>
            <person name="Chiu C.H."/>
            <person name="Tang P."/>
            <person name="Hegemann P."/>
            <person name="Fromm H."/>
            <person name="Raoult D."/>
            <person name="Greub G."/>
            <person name="Miranda-Saavedra D."/>
            <person name="Chen N."/>
            <person name="Nash P."/>
            <person name="Ginger M.L."/>
            <person name="Horn M."/>
            <person name="Schaap P."/>
            <person name="Caler L."/>
            <person name="Loftus B."/>
        </authorList>
    </citation>
    <scope>NUCLEOTIDE SEQUENCE [LARGE SCALE GENOMIC DNA]</scope>
    <source>
        <strain evidence="2 3">Neff</strain>
    </source>
</reference>
<dbReference type="GeneID" id="14915677"/>
<feature type="non-terminal residue" evidence="2">
    <location>
        <position position="1"/>
    </location>
</feature>
<dbReference type="PROSITE" id="PS50297">
    <property type="entry name" value="ANK_REP_REGION"/>
    <property type="match status" value="1"/>
</dbReference>
<dbReference type="EMBL" id="KB008036">
    <property type="protein sequence ID" value="ELR15175.1"/>
    <property type="molecule type" value="Genomic_DNA"/>
</dbReference>
<evidence type="ECO:0000256" key="1">
    <source>
        <dbReference type="PROSITE-ProRule" id="PRU00023"/>
    </source>
</evidence>
<dbReference type="Pfam" id="PF12796">
    <property type="entry name" value="Ank_2"/>
    <property type="match status" value="1"/>
</dbReference>
<accession>L8GQB8</accession>
<organism evidence="2 3">
    <name type="scientific">Acanthamoeba castellanii (strain ATCC 30010 / Neff)</name>
    <dbReference type="NCBI Taxonomy" id="1257118"/>
    <lineage>
        <taxon>Eukaryota</taxon>
        <taxon>Amoebozoa</taxon>
        <taxon>Discosea</taxon>
        <taxon>Longamoebia</taxon>
        <taxon>Centramoebida</taxon>
        <taxon>Acanthamoebidae</taxon>
        <taxon>Acanthamoeba</taxon>
    </lineage>
</organism>
<name>L8GQB8_ACACF</name>
<keyword evidence="1" id="KW-0040">ANK repeat</keyword>
<feature type="repeat" description="ANK" evidence="1">
    <location>
        <begin position="13"/>
        <end position="45"/>
    </location>
</feature>
<dbReference type="AlphaFoldDB" id="L8GQB8"/>
<dbReference type="Proteomes" id="UP000011083">
    <property type="component" value="Unassembled WGS sequence"/>
</dbReference>
<evidence type="ECO:0000313" key="2">
    <source>
        <dbReference type="EMBL" id="ELR15175.1"/>
    </source>
</evidence>